<organism evidence="1 2">
    <name type="scientific">Funiculus sociatus GB2-A5</name>
    <dbReference type="NCBI Taxonomy" id="2933946"/>
    <lineage>
        <taxon>Bacteria</taxon>
        <taxon>Bacillati</taxon>
        <taxon>Cyanobacteriota</taxon>
        <taxon>Cyanophyceae</taxon>
        <taxon>Coleofasciculales</taxon>
        <taxon>Coleofasciculaceae</taxon>
        <taxon>Funiculus</taxon>
    </lineage>
</organism>
<keyword evidence="2" id="KW-1185">Reference proteome</keyword>
<name>A0ABV0JIJ9_9CYAN</name>
<accession>A0ABV0JIJ9</accession>
<proteinExistence type="predicted"/>
<reference evidence="1 2" key="1">
    <citation type="submission" date="2022-04" db="EMBL/GenBank/DDBJ databases">
        <title>Positive selection, recombination, and allopatry shape intraspecific diversity of widespread and dominant cyanobacteria.</title>
        <authorList>
            <person name="Wei J."/>
            <person name="Shu W."/>
            <person name="Hu C."/>
        </authorList>
    </citation>
    <scope>NUCLEOTIDE SEQUENCE [LARGE SCALE GENOMIC DNA]</scope>
    <source>
        <strain evidence="1 2">GB2-A5</strain>
    </source>
</reference>
<protein>
    <submittedName>
        <fullName evidence="1">Uncharacterized protein</fullName>
    </submittedName>
</protein>
<comment type="caution">
    <text evidence="1">The sequence shown here is derived from an EMBL/GenBank/DDBJ whole genome shotgun (WGS) entry which is preliminary data.</text>
</comment>
<sequence>MMISQRSLPKVSVEQIVERIFAFRQITRTDQRLLMSAFLSKKCYNETDHLQIKRVFDALQRGLIKVTD</sequence>
<dbReference type="EMBL" id="JAMPKK010000003">
    <property type="protein sequence ID" value="MEP0863269.1"/>
    <property type="molecule type" value="Genomic_DNA"/>
</dbReference>
<evidence type="ECO:0000313" key="2">
    <source>
        <dbReference type="Proteomes" id="UP001442494"/>
    </source>
</evidence>
<evidence type="ECO:0000313" key="1">
    <source>
        <dbReference type="EMBL" id="MEP0863269.1"/>
    </source>
</evidence>
<gene>
    <name evidence="1" type="ORF">NDI37_02160</name>
</gene>
<dbReference type="Proteomes" id="UP001442494">
    <property type="component" value="Unassembled WGS sequence"/>
</dbReference>